<sequence length="115" mass="12517">MIERIGMTERWSDAVIVGDLIFLAGHVAEQTRGQSVKVQTEEVLRSLDETLAQAGVSKNNLASVTIYLADMAGFAAMNEAWDAWVAKDHAPARATVEARLAYPDLLVEMTAIASR</sequence>
<comment type="similarity">
    <text evidence="1">Belongs to the RutC family.</text>
</comment>
<proteinExistence type="inferred from homology"/>
<dbReference type="Proteomes" id="UP000199664">
    <property type="component" value="Unassembled WGS sequence"/>
</dbReference>
<dbReference type="InterPro" id="IPR019897">
    <property type="entry name" value="RidA_CS"/>
</dbReference>
<dbReference type="InterPro" id="IPR035959">
    <property type="entry name" value="RutC-like_sf"/>
</dbReference>
<dbReference type="Pfam" id="PF01042">
    <property type="entry name" value="Ribonuc_L-PSP"/>
    <property type="match status" value="1"/>
</dbReference>
<dbReference type="CDD" id="cd06150">
    <property type="entry name" value="YjgF_YER057c_UK114_like_2"/>
    <property type="match status" value="1"/>
</dbReference>
<dbReference type="EMBL" id="FOAN01000014">
    <property type="protein sequence ID" value="SEM54908.1"/>
    <property type="molecule type" value="Genomic_DNA"/>
</dbReference>
<dbReference type="AlphaFoldDB" id="A0A1H7ZBH5"/>
<reference evidence="3" key="1">
    <citation type="submission" date="2016-10" db="EMBL/GenBank/DDBJ databases">
        <authorList>
            <person name="Varghese N."/>
            <person name="Submissions S."/>
        </authorList>
    </citation>
    <scope>NUCLEOTIDE SEQUENCE [LARGE SCALE GENOMIC DNA]</scope>
    <source>
        <strain evidence="3">LMG 26383,CCUG 61248,R- 45681</strain>
    </source>
</reference>
<dbReference type="InterPro" id="IPR035709">
    <property type="entry name" value="YoaB-like"/>
</dbReference>
<gene>
    <name evidence="2" type="ORF">SAMN04515666_1141</name>
</gene>
<dbReference type="PANTHER" id="PTHR47328">
    <property type="match status" value="1"/>
</dbReference>
<dbReference type="PANTHER" id="PTHR47328:SF1">
    <property type="entry name" value="RUTC FAMILY PROTEIN YOAB"/>
    <property type="match status" value="1"/>
</dbReference>
<evidence type="ECO:0000313" key="2">
    <source>
        <dbReference type="EMBL" id="SEM54908.1"/>
    </source>
</evidence>
<dbReference type="OrthoDB" id="9803101at2"/>
<accession>A0A1H7ZBH5</accession>
<dbReference type="PROSITE" id="PS01094">
    <property type="entry name" value="UPF0076"/>
    <property type="match status" value="1"/>
</dbReference>
<dbReference type="STRING" id="1036779.SAMN04515666_1141"/>
<dbReference type="SUPFAM" id="SSF55298">
    <property type="entry name" value="YjgF-like"/>
    <property type="match status" value="1"/>
</dbReference>
<evidence type="ECO:0000256" key="1">
    <source>
        <dbReference type="ARBA" id="ARBA00010552"/>
    </source>
</evidence>
<evidence type="ECO:0000313" key="3">
    <source>
        <dbReference type="Proteomes" id="UP000199664"/>
    </source>
</evidence>
<organism evidence="2 3">
    <name type="scientific">Bosea lupini</name>
    <dbReference type="NCBI Taxonomy" id="1036779"/>
    <lineage>
        <taxon>Bacteria</taxon>
        <taxon>Pseudomonadati</taxon>
        <taxon>Pseudomonadota</taxon>
        <taxon>Alphaproteobacteria</taxon>
        <taxon>Hyphomicrobiales</taxon>
        <taxon>Boseaceae</taxon>
        <taxon>Bosea</taxon>
    </lineage>
</organism>
<name>A0A1H7ZBH5_9HYPH</name>
<dbReference type="InterPro" id="IPR006175">
    <property type="entry name" value="YjgF/YER057c/UK114"/>
</dbReference>
<dbReference type="RefSeq" id="WP_091842308.1">
    <property type="nucleotide sequence ID" value="NZ_FOAN01000014.1"/>
</dbReference>
<dbReference type="Gene3D" id="3.30.1330.40">
    <property type="entry name" value="RutC-like"/>
    <property type="match status" value="1"/>
</dbReference>
<keyword evidence="3" id="KW-1185">Reference proteome</keyword>
<protein>
    <submittedName>
        <fullName evidence="2">Enamine deaminase RidA, house cleaning of reactive enamine intermediates, YjgF/YER057c/UK114 family</fullName>
    </submittedName>
</protein>